<evidence type="ECO:0000256" key="4">
    <source>
        <dbReference type="ARBA" id="ARBA00022927"/>
    </source>
</evidence>
<dbReference type="InterPro" id="IPR040709">
    <property type="entry name" value="Importin_rep_1"/>
</dbReference>
<accession>A0A8H7U881</accession>
<dbReference type="GO" id="GO:0006606">
    <property type="term" value="P:protein import into nucleus"/>
    <property type="evidence" value="ECO:0007669"/>
    <property type="project" value="TreeGrafter"/>
</dbReference>
<dbReference type="EMBL" id="JAEPQZ010000016">
    <property type="protein sequence ID" value="KAG2172850.1"/>
    <property type="molecule type" value="Genomic_DNA"/>
</dbReference>
<evidence type="ECO:0000256" key="3">
    <source>
        <dbReference type="ARBA" id="ARBA00022448"/>
    </source>
</evidence>
<dbReference type="SUPFAM" id="SSF48371">
    <property type="entry name" value="ARM repeat"/>
    <property type="match status" value="1"/>
</dbReference>
<dbReference type="PANTHER" id="PTHR12363">
    <property type="entry name" value="TRANSPORTIN 3 AND IMPORTIN 13"/>
    <property type="match status" value="1"/>
</dbReference>
<feature type="non-terminal residue" evidence="7">
    <location>
        <position position="1"/>
    </location>
</feature>
<dbReference type="Pfam" id="PF24140">
    <property type="entry name" value="TPR_TNPO3_IPO13_3rd"/>
    <property type="match status" value="1"/>
</dbReference>
<evidence type="ECO:0000313" key="8">
    <source>
        <dbReference type="Proteomes" id="UP000654370"/>
    </source>
</evidence>
<dbReference type="OrthoDB" id="2016913at2759"/>
<keyword evidence="5" id="KW-0539">Nucleus</keyword>
<keyword evidence="6" id="KW-0812">Transmembrane</keyword>
<evidence type="ECO:0000256" key="1">
    <source>
        <dbReference type="ARBA" id="ARBA00004123"/>
    </source>
</evidence>
<protein>
    <submittedName>
        <fullName evidence="7">Uncharacterized protein</fullName>
    </submittedName>
</protein>
<sequence length="584" mass="65271">EDENTARVLGRIAVTFGETFADDLASQFHQASIIHYLQLIMRLTGYPGYFGADQEVGEITLNFWYVLQETIADLGILPLDKRLQHAEYADNSHENIFAAYKQLVFVLRDKAMVPPDHEYNNWSKDVRDKFRIYRRDIADTLNSPYFVIGAEMPLLLLNEIILELSKQDSSDYNEQRLEATFFCLRSISDEIPADSSGQVDLLFESNIFSRIPANSGPRLQNSVLGTLGSFSEWLKRHPQYLLTALNYIVPALSNAKLAPTAATALKNICDTCRSALIEGVDSLIALYKDVVKIGVEATVKQKVVESIAAVIQVFPPEKMIPPLMVLTADIVHAIQQSLANSSPDPVAAANNIRAQLQYLTACCRGLQSPDDDYQSLIDRNAAYDMFASGSINTLYESVPGASEFSQTVNDTITQIVYMYCNDPETMGILCQYLDAGLRSTSPLACLQLSTLLAIIQHSYESMPLTPWLDTAALVITVYGGYDAHKESLRQLLAVLTTKTLSGIHTVQAMEEFPDITHSYFGLLSRVMRRCPLILFQMPSEILKSIFSVAVAGMTLQERLALRAVMSFIVSSFWFFFFCGLLRFR</sequence>
<gene>
    <name evidence="7" type="ORF">INT43_000200</name>
</gene>
<proteinExistence type="inferred from homology"/>
<dbReference type="Pfam" id="PF18773">
    <property type="entry name" value="Importin_rep"/>
    <property type="match status" value="1"/>
</dbReference>
<keyword evidence="3" id="KW-0813">Transport</keyword>
<dbReference type="GO" id="GO:0005737">
    <property type="term" value="C:cytoplasm"/>
    <property type="evidence" value="ECO:0007669"/>
    <property type="project" value="TreeGrafter"/>
</dbReference>
<dbReference type="InterPro" id="IPR057942">
    <property type="entry name" value="TPR_TNPO3_IPO13_3rd"/>
</dbReference>
<dbReference type="GO" id="GO:0005634">
    <property type="term" value="C:nucleus"/>
    <property type="evidence" value="ECO:0007669"/>
    <property type="project" value="UniProtKB-SubCell"/>
</dbReference>
<reference evidence="7" key="1">
    <citation type="submission" date="2020-12" db="EMBL/GenBank/DDBJ databases">
        <title>Metabolic potential, ecology and presence of endohyphal bacteria is reflected in genomic diversity of Mucoromycotina.</title>
        <authorList>
            <person name="Muszewska A."/>
            <person name="Okrasinska A."/>
            <person name="Steczkiewicz K."/>
            <person name="Drgas O."/>
            <person name="Orlowska M."/>
            <person name="Perlinska-Lenart U."/>
            <person name="Aleksandrzak-Piekarczyk T."/>
            <person name="Szatraj K."/>
            <person name="Zielenkiewicz U."/>
            <person name="Pilsyk S."/>
            <person name="Malc E."/>
            <person name="Mieczkowski P."/>
            <person name="Kruszewska J.S."/>
            <person name="Biernat P."/>
            <person name="Pawlowska J."/>
        </authorList>
    </citation>
    <scope>NUCLEOTIDE SEQUENCE</scope>
    <source>
        <strain evidence="7">WA0000067209</strain>
    </source>
</reference>
<dbReference type="InterPro" id="IPR016024">
    <property type="entry name" value="ARM-type_fold"/>
</dbReference>
<comment type="caution">
    <text evidence="7">The sequence shown here is derived from an EMBL/GenBank/DDBJ whole genome shotgun (WGS) entry which is preliminary data.</text>
</comment>
<comment type="similarity">
    <text evidence="2">Belongs to the importin beta family.</text>
</comment>
<keyword evidence="4" id="KW-0653">Protein transport</keyword>
<evidence type="ECO:0000256" key="2">
    <source>
        <dbReference type="ARBA" id="ARBA00007991"/>
    </source>
</evidence>
<dbReference type="PANTHER" id="PTHR12363:SF33">
    <property type="entry name" value="IMPORTIN-13"/>
    <property type="match status" value="1"/>
</dbReference>
<feature type="transmembrane region" description="Helical" evidence="6">
    <location>
        <begin position="559"/>
        <end position="581"/>
    </location>
</feature>
<dbReference type="Proteomes" id="UP000654370">
    <property type="component" value="Unassembled WGS sequence"/>
</dbReference>
<dbReference type="InterPro" id="IPR051345">
    <property type="entry name" value="Importin_beta-like_NTR"/>
</dbReference>
<keyword evidence="6" id="KW-0472">Membrane</keyword>
<keyword evidence="6" id="KW-1133">Transmembrane helix</keyword>
<dbReference type="InterPro" id="IPR011989">
    <property type="entry name" value="ARM-like"/>
</dbReference>
<comment type="subcellular location">
    <subcellularLocation>
        <location evidence="1">Nucleus</location>
    </subcellularLocation>
</comment>
<keyword evidence="8" id="KW-1185">Reference proteome</keyword>
<evidence type="ECO:0000313" key="7">
    <source>
        <dbReference type="EMBL" id="KAG2172850.1"/>
    </source>
</evidence>
<dbReference type="AlphaFoldDB" id="A0A8H7U881"/>
<evidence type="ECO:0000256" key="6">
    <source>
        <dbReference type="SAM" id="Phobius"/>
    </source>
</evidence>
<name>A0A8H7U881_MORIS</name>
<dbReference type="Gene3D" id="1.25.10.10">
    <property type="entry name" value="Leucine-rich Repeat Variant"/>
    <property type="match status" value="1"/>
</dbReference>
<organism evidence="7 8">
    <name type="scientific">Mortierella isabellina</name>
    <name type="common">Filamentous fungus</name>
    <name type="synonym">Umbelopsis isabellina</name>
    <dbReference type="NCBI Taxonomy" id="91625"/>
    <lineage>
        <taxon>Eukaryota</taxon>
        <taxon>Fungi</taxon>
        <taxon>Fungi incertae sedis</taxon>
        <taxon>Mucoromycota</taxon>
        <taxon>Mucoromycotina</taxon>
        <taxon>Umbelopsidomycetes</taxon>
        <taxon>Umbelopsidales</taxon>
        <taxon>Umbelopsidaceae</taxon>
        <taxon>Umbelopsis</taxon>
    </lineage>
</organism>
<evidence type="ECO:0000256" key="5">
    <source>
        <dbReference type="ARBA" id="ARBA00023242"/>
    </source>
</evidence>